<dbReference type="GO" id="GO:0047911">
    <property type="term" value="F:galacturan 1,4-alpha-galacturonidase activity"/>
    <property type="evidence" value="ECO:0007669"/>
    <property type="project" value="UniProtKB-EC"/>
</dbReference>
<accession>A0A5K1K8I8</accession>
<dbReference type="AlphaFoldDB" id="A0A5K1K8I8"/>
<evidence type="ECO:0000313" key="2">
    <source>
        <dbReference type="EMBL" id="VWP02454.1"/>
    </source>
</evidence>
<feature type="region of interest" description="Disordered" evidence="1">
    <location>
        <begin position="71"/>
        <end position="130"/>
    </location>
</feature>
<keyword evidence="2" id="KW-0378">Hydrolase</keyword>
<proteinExistence type="predicted"/>
<gene>
    <name evidence="2" type="primary">Q00359</name>
</gene>
<reference evidence="2" key="1">
    <citation type="submission" date="2019-10" db="EMBL/GenBank/DDBJ databases">
        <authorList>
            <person name="Nor Muhammad N."/>
        </authorList>
    </citation>
    <scope>NUCLEOTIDE SEQUENCE</scope>
</reference>
<organism evidence="2">
    <name type="scientific">Ganoderma boninense</name>
    <dbReference type="NCBI Taxonomy" id="34458"/>
    <lineage>
        <taxon>Eukaryota</taxon>
        <taxon>Fungi</taxon>
        <taxon>Dikarya</taxon>
        <taxon>Basidiomycota</taxon>
        <taxon>Agaricomycotina</taxon>
        <taxon>Agaricomycetes</taxon>
        <taxon>Polyporales</taxon>
        <taxon>Polyporaceae</taxon>
        <taxon>Ganoderma</taxon>
    </lineage>
</organism>
<name>A0A5K1K8I8_9APHY</name>
<dbReference type="EMBL" id="LR730224">
    <property type="protein sequence ID" value="VWP02454.1"/>
    <property type="molecule type" value="Genomic_DNA"/>
</dbReference>
<feature type="compositionally biased region" description="Basic and acidic residues" evidence="1">
    <location>
        <begin position="121"/>
        <end position="130"/>
    </location>
</feature>
<dbReference type="EC" id="3.2.1.67" evidence="2"/>
<keyword evidence="2" id="KW-0326">Glycosidase</keyword>
<evidence type="ECO:0000256" key="1">
    <source>
        <dbReference type="SAM" id="MobiDB-lite"/>
    </source>
</evidence>
<protein>
    <submittedName>
        <fullName evidence="2">Exopolygalacturonase (ExoPG) (Poly(1,4-alpha-D-galacturonide)galacturonohydrolase))</fullName>
        <ecNumber evidence="2">3.2.1.67</ecNumber>
    </submittedName>
</protein>
<sequence length="130" mass="13663">MTCPPIDFDPPPLVHDLSPSDESDELVMTPPQAGAGLAGFVPVSVPVSRSMPLQLPEAAMGRLRTLVKPDAPPAPLPVASPRFASYHAKGRHRSGEARIERRGGRGVHSRQIATKVASGASERDGASGRV</sequence>
<feature type="compositionally biased region" description="Basic and acidic residues" evidence="1">
    <location>
        <begin position="93"/>
        <end position="103"/>
    </location>
</feature>
<feature type="region of interest" description="Disordered" evidence="1">
    <location>
        <begin position="1"/>
        <end position="25"/>
    </location>
</feature>